<dbReference type="PROSITE" id="PS51358">
    <property type="entry name" value="NOP"/>
    <property type="match status" value="1"/>
</dbReference>
<dbReference type="AlphaFoldDB" id="A0A934U192"/>
<evidence type="ECO:0000313" key="2">
    <source>
        <dbReference type="EMBL" id="MBJ7883317.1"/>
    </source>
</evidence>
<evidence type="ECO:0000259" key="1">
    <source>
        <dbReference type="PROSITE" id="PS51358"/>
    </source>
</evidence>
<dbReference type="Gene3D" id="1.10.287.4070">
    <property type="match status" value="1"/>
</dbReference>
<comment type="caution">
    <text evidence="2">The sequence shown here is derived from an EMBL/GenBank/DDBJ whole genome shotgun (WGS) entry which is preliminary data.</text>
</comment>
<sequence>TCDMAVQLNESKAEILRFVESRMTFIAPNLSAIVGASTAAKLMGAAGGLTPLSKMPSGYVALLGQQKKSTTGFSQRTTL</sequence>
<dbReference type="PANTHER" id="PTHR13904:SF0">
    <property type="entry name" value="U4_U6 SMALL NUCLEAR RIBONUCLEOPROTEIN PRP31"/>
    <property type="match status" value="1"/>
</dbReference>
<accession>A0A934U192</accession>
<protein>
    <recommendedName>
        <fullName evidence="1">Nop domain-containing protein</fullName>
    </recommendedName>
</protein>
<dbReference type="RefSeq" id="WP_199603937.1">
    <property type="nucleotide sequence ID" value="NZ_JAEHJZ010000623.1"/>
</dbReference>
<dbReference type="Proteomes" id="UP000662373">
    <property type="component" value="Unassembled WGS sequence"/>
</dbReference>
<dbReference type="GO" id="GO:0000398">
    <property type="term" value="P:mRNA splicing, via spliceosome"/>
    <property type="evidence" value="ECO:0007669"/>
    <property type="project" value="InterPro"/>
</dbReference>
<dbReference type="PANTHER" id="PTHR13904">
    <property type="entry name" value="PRE-MRNA SPLICING FACTOR PRP31"/>
    <property type="match status" value="1"/>
</dbReference>
<gene>
    <name evidence="2" type="ORF">JEM65_22135</name>
</gene>
<dbReference type="InterPro" id="IPR036070">
    <property type="entry name" value="Nop_dom_sf"/>
</dbReference>
<dbReference type="EMBL" id="JAEHJZ010000623">
    <property type="protein sequence ID" value="MBJ7883317.1"/>
    <property type="molecule type" value="Genomic_DNA"/>
</dbReference>
<keyword evidence="3" id="KW-1185">Reference proteome</keyword>
<name>A0A934U192_9FLAO</name>
<feature type="non-terminal residue" evidence="2">
    <location>
        <position position="1"/>
    </location>
</feature>
<dbReference type="InterPro" id="IPR002687">
    <property type="entry name" value="Nop_dom"/>
</dbReference>
<dbReference type="Pfam" id="PF01798">
    <property type="entry name" value="Nop"/>
    <property type="match status" value="1"/>
</dbReference>
<dbReference type="SUPFAM" id="SSF89124">
    <property type="entry name" value="Nop domain"/>
    <property type="match status" value="1"/>
</dbReference>
<feature type="domain" description="Nop" evidence="1">
    <location>
        <begin position="26"/>
        <end position="79"/>
    </location>
</feature>
<dbReference type="InterPro" id="IPR027105">
    <property type="entry name" value="Prp31"/>
</dbReference>
<reference evidence="2 3" key="1">
    <citation type="submission" date="2020-09" db="EMBL/GenBank/DDBJ databases">
        <title>Draft genome of Gelidibacter salicanalis PAMC21136.</title>
        <authorList>
            <person name="Park H."/>
        </authorList>
    </citation>
    <scope>NUCLEOTIDE SEQUENCE [LARGE SCALE GENOMIC DNA]</scope>
    <source>
        <strain evidence="2 3">PAMC21136</strain>
    </source>
</reference>
<evidence type="ECO:0000313" key="3">
    <source>
        <dbReference type="Proteomes" id="UP000662373"/>
    </source>
</evidence>
<feature type="non-terminal residue" evidence="2">
    <location>
        <position position="79"/>
    </location>
</feature>
<organism evidence="2 3">
    <name type="scientific">Gelidibacter salicanalis</name>
    <dbReference type="NCBI Taxonomy" id="291193"/>
    <lineage>
        <taxon>Bacteria</taxon>
        <taxon>Pseudomonadati</taxon>
        <taxon>Bacteroidota</taxon>
        <taxon>Flavobacteriia</taxon>
        <taxon>Flavobacteriales</taxon>
        <taxon>Flavobacteriaceae</taxon>
        <taxon>Gelidibacter</taxon>
    </lineage>
</organism>
<dbReference type="Gene3D" id="1.10.246.90">
    <property type="entry name" value="Nop domain"/>
    <property type="match status" value="1"/>
</dbReference>
<dbReference type="InterPro" id="IPR042239">
    <property type="entry name" value="Nop_C"/>
</dbReference>
<proteinExistence type="predicted"/>